<keyword evidence="6" id="KW-0804">Transcription</keyword>
<dbReference type="InterPro" id="IPR045279">
    <property type="entry name" value="ARR-like"/>
</dbReference>
<dbReference type="EMBL" id="CM003610">
    <property type="protein sequence ID" value="KYP61513.1"/>
    <property type="molecule type" value="Genomic_DNA"/>
</dbReference>
<dbReference type="NCBIfam" id="TIGR01557">
    <property type="entry name" value="myb_SHAQKYF"/>
    <property type="match status" value="1"/>
</dbReference>
<evidence type="ECO:0000256" key="4">
    <source>
        <dbReference type="ARBA" id="ARBA00023015"/>
    </source>
</evidence>
<dbReference type="AlphaFoldDB" id="A0A151T378"/>
<dbReference type="Proteomes" id="UP000075243">
    <property type="component" value="Chromosome 8"/>
</dbReference>
<reference evidence="12 13" key="1">
    <citation type="journal article" date="2012" name="Nat. Biotechnol.">
        <title>Draft genome sequence of pigeonpea (Cajanus cajan), an orphan legume crop of resource-poor farmers.</title>
        <authorList>
            <person name="Varshney R.K."/>
            <person name="Chen W."/>
            <person name="Li Y."/>
            <person name="Bharti A.K."/>
            <person name="Saxena R.K."/>
            <person name="Schlueter J.A."/>
            <person name="Donoghue M.T."/>
            <person name="Azam S."/>
            <person name="Fan G."/>
            <person name="Whaley A.M."/>
            <person name="Farmer A.D."/>
            <person name="Sheridan J."/>
            <person name="Iwata A."/>
            <person name="Tuteja R."/>
            <person name="Penmetsa R.V."/>
            <person name="Wu W."/>
            <person name="Upadhyaya H.D."/>
            <person name="Yang S.P."/>
            <person name="Shah T."/>
            <person name="Saxena K.B."/>
            <person name="Michael T."/>
            <person name="McCombie W.R."/>
            <person name="Yang B."/>
            <person name="Zhang G."/>
            <person name="Yang H."/>
            <person name="Wang J."/>
            <person name="Spillane C."/>
            <person name="Cook D.R."/>
            <person name="May G.D."/>
            <person name="Xu X."/>
            <person name="Jackson S.A."/>
        </authorList>
    </citation>
    <scope>NUCLEOTIDE SEQUENCE [LARGE SCALE GENOMIC DNA]</scope>
    <source>
        <strain evidence="13">cv. Asha</strain>
    </source>
</reference>
<evidence type="ECO:0000256" key="1">
    <source>
        <dbReference type="ARBA" id="ARBA00004123"/>
    </source>
</evidence>
<dbReference type="InterPro" id="IPR011006">
    <property type="entry name" value="CheY-like_superfamily"/>
</dbReference>
<evidence type="ECO:0000256" key="2">
    <source>
        <dbReference type="ARBA" id="ARBA00022553"/>
    </source>
</evidence>
<comment type="subcellular location">
    <subcellularLocation>
        <location evidence="1">Nucleus</location>
    </subcellularLocation>
</comment>
<dbReference type="SMART" id="SM00448">
    <property type="entry name" value="REC"/>
    <property type="match status" value="1"/>
</dbReference>
<keyword evidence="2" id="KW-0597">Phosphoprotein</keyword>
<feature type="region of interest" description="Disordered" evidence="9">
    <location>
        <begin position="479"/>
        <end position="498"/>
    </location>
</feature>
<evidence type="ECO:0000256" key="3">
    <source>
        <dbReference type="ARBA" id="ARBA00023012"/>
    </source>
</evidence>
<dbReference type="Pfam" id="PF00072">
    <property type="entry name" value="Response_reg"/>
    <property type="match status" value="1"/>
</dbReference>
<gene>
    <name evidence="12" type="ORF">KK1_016007</name>
</gene>
<evidence type="ECO:0000256" key="8">
    <source>
        <dbReference type="PROSITE-ProRule" id="PRU00169"/>
    </source>
</evidence>
<dbReference type="SUPFAM" id="SSF52172">
    <property type="entry name" value="CheY-like"/>
    <property type="match status" value="1"/>
</dbReference>
<keyword evidence="4" id="KW-0805">Transcription regulation</keyword>
<keyword evidence="5" id="KW-0010">Activator</keyword>
<dbReference type="Pfam" id="PF00249">
    <property type="entry name" value="Myb_DNA-binding"/>
    <property type="match status" value="1"/>
</dbReference>
<feature type="domain" description="Response regulatory" evidence="10">
    <location>
        <begin position="16"/>
        <end position="129"/>
    </location>
</feature>
<evidence type="ECO:0000256" key="7">
    <source>
        <dbReference type="ARBA" id="ARBA00023242"/>
    </source>
</evidence>
<comment type="caution">
    <text evidence="8">Lacks conserved residue(s) required for the propagation of feature annotation.</text>
</comment>
<evidence type="ECO:0000313" key="12">
    <source>
        <dbReference type="EMBL" id="KYP61513.1"/>
    </source>
</evidence>
<dbReference type="InterPro" id="IPR017930">
    <property type="entry name" value="Myb_dom"/>
</dbReference>
<dbReference type="PANTHER" id="PTHR43874">
    <property type="entry name" value="TWO-COMPONENT RESPONSE REGULATOR"/>
    <property type="match status" value="1"/>
</dbReference>
<dbReference type="SUPFAM" id="SSF46689">
    <property type="entry name" value="Homeodomain-like"/>
    <property type="match status" value="1"/>
</dbReference>
<organism evidence="12 13">
    <name type="scientific">Cajanus cajan</name>
    <name type="common">Pigeon pea</name>
    <name type="synonym">Cajanus indicus</name>
    <dbReference type="NCBI Taxonomy" id="3821"/>
    <lineage>
        <taxon>Eukaryota</taxon>
        <taxon>Viridiplantae</taxon>
        <taxon>Streptophyta</taxon>
        <taxon>Embryophyta</taxon>
        <taxon>Tracheophyta</taxon>
        <taxon>Spermatophyta</taxon>
        <taxon>Magnoliopsida</taxon>
        <taxon>eudicotyledons</taxon>
        <taxon>Gunneridae</taxon>
        <taxon>Pentapetalae</taxon>
        <taxon>rosids</taxon>
        <taxon>fabids</taxon>
        <taxon>Fabales</taxon>
        <taxon>Fabaceae</taxon>
        <taxon>Papilionoideae</taxon>
        <taxon>50 kb inversion clade</taxon>
        <taxon>NPAAA clade</taxon>
        <taxon>indigoferoid/millettioid clade</taxon>
        <taxon>Phaseoleae</taxon>
        <taxon>Cajanus</taxon>
    </lineage>
</organism>
<keyword evidence="3" id="KW-0902">Two-component regulatory system</keyword>
<keyword evidence="13" id="KW-1185">Reference proteome</keyword>
<dbReference type="GO" id="GO:0005634">
    <property type="term" value="C:nucleus"/>
    <property type="evidence" value="ECO:0007669"/>
    <property type="project" value="UniProtKB-SubCell"/>
</dbReference>
<proteinExistence type="predicted"/>
<evidence type="ECO:0000259" key="11">
    <source>
        <dbReference type="PROSITE" id="PS51294"/>
    </source>
</evidence>
<name>A0A151T378_CAJCA</name>
<evidence type="ECO:0000313" key="13">
    <source>
        <dbReference type="Proteomes" id="UP000075243"/>
    </source>
</evidence>
<dbReference type="OMA" id="ESEHEHC"/>
<feature type="domain" description="HTH myb-type" evidence="11">
    <location>
        <begin position="197"/>
        <end position="248"/>
    </location>
</feature>
<evidence type="ECO:0000256" key="5">
    <source>
        <dbReference type="ARBA" id="ARBA00023159"/>
    </source>
</evidence>
<dbReference type="PROSITE" id="PS50110">
    <property type="entry name" value="RESPONSE_REGULATORY"/>
    <property type="match status" value="1"/>
</dbReference>
<evidence type="ECO:0000259" key="10">
    <source>
        <dbReference type="PROSITE" id="PS50110"/>
    </source>
</evidence>
<dbReference type="FunFam" id="1.10.10.60:FF:000007">
    <property type="entry name" value="Two-component response regulator"/>
    <property type="match status" value="1"/>
</dbReference>
<evidence type="ECO:0000256" key="6">
    <source>
        <dbReference type="ARBA" id="ARBA00023163"/>
    </source>
</evidence>
<dbReference type="PANTHER" id="PTHR43874:SF206">
    <property type="entry name" value="RESPONSE REGULATOR RECEIVER DOMAIN PROTEIN"/>
    <property type="match status" value="1"/>
</dbReference>
<dbReference type="OrthoDB" id="1426639at2759"/>
<dbReference type="InterPro" id="IPR009057">
    <property type="entry name" value="Homeodomain-like_sf"/>
</dbReference>
<dbReference type="Gramene" id="C.cajan_15558.t">
    <property type="protein sequence ID" value="C.cajan_15558.t"/>
    <property type="gene ID" value="C.cajan_15558"/>
</dbReference>
<evidence type="ECO:0000256" key="9">
    <source>
        <dbReference type="SAM" id="MobiDB-lite"/>
    </source>
</evidence>
<dbReference type="PROSITE" id="PS51294">
    <property type="entry name" value="HTH_MYB"/>
    <property type="match status" value="1"/>
</dbReference>
<dbReference type="GO" id="GO:0000160">
    <property type="term" value="P:phosphorelay signal transduction system"/>
    <property type="evidence" value="ECO:0007669"/>
    <property type="project" value="UniProtKB-KW"/>
</dbReference>
<sequence>MAEIPNEASQFSAGLRILAIDHDPTVLEFIKQICGGLQYQVVTCTESPSALNLARERRGYIDVILMELHMPNMDGHEFLQHVKKEIPVIVMSADDAKSSIMKAVANGACDYWIKPFHKNQFKNMWTHVARKAMIENKNFGRLDGAHCRKREKNYSEFGSSTVIDATGGVVCSSREPDEVHESNDSYQPPAKKPRVIWTENLHSKFLKAVKQIGDDKAVPKKILEVMNIPHLTRDNVASHLQKYRQLTKATSNEATQQQNEMPLPNIIKETTESRVAAPVRVDFQSLTAPSHVSNNTLATLNPSLPSNLISKEEHSTPSIQLLNHSHPEQGVTHGHPSNIAIANNFPQPIIDPSIYGVLMDILQQQQQQRQQTIMMHHQISPQTSSMMISGNPSFLTQNINYGLVSPQTITPLGAAQVHDANNFGFTSGDMRFFPSPASDELVPDGSISGDFTYQEYTNIPPSSLEDTLFASASINPNFSEDIVDGNTTKEDEPNQEAL</sequence>
<dbReference type="GO" id="GO:0009736">
    <property type="term" value="P:cytokinin-activated signaling pathway"/>
    <property type="evidence" value="ECO:0007669"/>
    <property type="project" value="InterPro"/>
</dbReference>
<dbReference type="CDD" id="cd17584">
    <property type="entry name" value="REC_typeB_ARR-like"/>
    <property type="match status" value="1"/>
</dbReference>
<dbReference type="InterPro" id="IPR001789">
    <property type="entry name" value="Sig_transdc_resp-reg_receiver"/>
</dbReference>
<keyword evidence="7" id="KW-0539">Nucleus</keyword>
<dbReference type="InterPro" id="IPR001005">
    <property type="entry name" value="SANT/Myb"/>
</dbReference>
<dbReference type="Gene3D" id="3.40.50.2300">
    <property type="match status" value="1"/>
</dbReference>
<dbReference type="GO" id="GO:0003677">
    <property type="term" value="F:DNA binding"/>
    <property type="evidence" value="ECO:0007669"/>
    <property type="project" value="InterPro"/>
</dbReference>
<dbReference type="InterPro" id="IPR006447">
    <property type="entry name" value="Myb_dom_plants"/>
</dbReference>
<protein>
    <submittedName>
        <fullName evidence="12">Two-component response regulator ARR2</fullName>
    </submittedName>
</protein>
<accession>A0A151T378</accession>
<dbReference type="Gene3D" id="1.10.10.60">
    <property type="entry name" value="Homeodomain-like"/>
    <property type="match status" value="1"/>
</dbReference>